<evidence type="ECO:0000259" key="10">
    <source>
        <dbReference type="Pfam" id="PF01379"/>
    </source>
</evidence>
<evidence type="ECO:0000313" key="12">
    <source>
        <dbReference type="EMBL" id="GII59388.1"/>
    </source>
</evidence>
<dbReference type="GO" id="GO:0004418">
    <property type="term" value="F:hydroxymethylbilane synthase activity"/>
    <property type="evidence" value="ECO:0007669"/>
    <property type="project" value="UniProtKB-UniRule"/>
</dbReference>
<dbReference type="PROSITE" id="PS00533">
    <property type="entry name" value="PORPHOBILINOGEN_DEAM"/>
    <property type="match status" value="1"/>
</dbReference>
<dbReference type="FunFam" id="3.40.190.10:FF:000005">
    <property type="entry name" value="Porphobilinogen deaminase"/>
    <property type="match status" value="1"/>
</dbReference>
<dbReference type="InterPro" id="IPR036803">
    <property type="entry name" value="Porphobilinogen_deaminase_C_sf"/>
</dbReference>
<evidence type="ECO:0000256" key="3">
    <source>
        <dbReference type="ARBA" id="ARBA00005638"/>
    </source>
</evidence>
<dbReference type="GO" id="GO:0006783">
    <property type="term" value="P:heme biosynthetic process"/>
    <property type="evidence" value="ECO:0007669"/>
    <property type="project" value="TreeGrafter"/>
</dbReference>
<dbReference type="Gene3D" id="3.30.160.40">
    <property type="entry name" value="Porphobilinogen deaminase, C-terminal domain"/>
    <property type="match status" value="1"/>
</dbReference>
<feature type="domain" description="Porphobilinogen deaminase N-terminal" evidence="10">
    <location>
        <begin position="15"/>
        <end position="232"/>
    </location>
</feature>
<organism evidence="12 13">
    <name type="scientific">Planotetraspora thailandica</name>
    <dbReference type="NCBI Taxonomy" id="487172"/>
    <lineage>
        <taxon>Bacteria</taxon>
        <taxon>Bacillati</taxon>
        <taxon>Actinomycetota</taxon>
        <taxon>Actinomycetes</taxon>
        <taxon>Streptosporangiales</taxon>
        <taxon>Streptosporangiaceae</taxon>
        <taxon>Planotetraspora</taxon>
    </lineage>
</organism>
<dbReference type="Gene3D" id="3.40.190.10">
    <property type="entry name" value="Periplasmic binding protein-like II"/>
    <property type="match status" value="2"/>
</dbReference>
<dbReference type="InterPro" id="IPR022418">
    <property type="entry name" value="Porphobilinogen_deaminase_C"/>
</dbReference>
<evidence type="ECO:0000256" key="4">
    <source>
        <dbReference type="ARBA" id="ARBA00011245"/>
    </source>
</evidence>
<keyword evidence="6" id="KW-0808">Transferase</keyword>
<evidence type="ECO:0000256" key="9">
    <source>
        <dbReference type="NCBIfam" id="TIGR00212"/>
    </source>
</evidence>
<comment type="function">
    <text evidence="2">Tetrapolymerization of the monopyrrole PBG into the hydroxymethylbilane pre-uroporphyrinogen in several discrete steps.</text>
</comment>
<dbReference type="PANTHER" id="PTHR11557">
    <property type="entry name" value="PORPHOBILINOGEN DEAMINASE"/>
    <property type="match status" value="1"/>
</dbReference>
<feature type="domain" description="Porphobilinogen deaminase C-terminal" evidence="11">
    <location>
        <begin position="247"/>
        <end position="316"/>
    </location>
</feature>
<sequence length="330" mass="34998">MTNVVFAERFAESPLRIGVRTSVMATILAERVATLLGKAAPGIRIELVKIQVTSDHWGGDLSVIGGKAAFSKQIDEALVGGQIDVAVHCMKDVPGDVPLPEGTAFGAYLEREDVHDVLVTRDGTPLADLPPGSVIGTSAVRRAAQITAYRPDLRTKRIRGNVDARLDKLHAKDSPYAGLVLARVGLQRIGAVDEHQEVLPVEFQGDKSTLSMVPPVGAGVVGVHARVADAPVMQLVNQLNHPSTAAHILAERTMLHMLRGHCNSPIAGYATTTPDGQMAMFGMVFNQDGSAFVRSHAWGDLGDPAILGARVAADLLHQGAMKLIDATGRS</sequence>
<dbReference type="EC" id="2.5.1.61" evidence="5 9"/>
<reference evidence="12" key="1">
    <citation type="submission" date="2021-01" db="EMBL/GenBank/DDBJ databases">
        <title>Whole genome shotgun sequence of Planotetraspora thailandica NBRC 104271.</title>
        <authorList>
            <person name="Komaki H."/>
            <person name="Tamura T."/>
        </authorList>
    </citation>
    <scope>NUCLEOTIDE SEQUENCE</scope>
    <source>
        <strain evidence="12">NBRC 104271</strain>
    </source>
</reference>
<dbReference type="AlphaFoldDB" id="A0A8J3Y1Y1"/>
<dbReference type="GO" id="GO:0005737">
    <property type="term" value="C:cytoplasm"/>
    <property type="evidence" value="ECO:0007669"/>
    <property type="project" value="UniProtKB-UniRule"/>
</dbReference>
<accession>A0A8J3Y1Y1</accession>
<protein>
    <recommendedName>
        <fullName evidence="5 9">Hydroxymethylbilane synthase</fullName>
        <ecNumber evidence="5 9">2.5.1.61</ecNumber>
    </recommendedName>
</protein>
<comment type="subunit">
    <text evidence="4">Monomer.</text>
</comment>
<dbReference type="InterPro" id="IPR022417">
    <property type="entry name" value="Porphobilin_deaminase_N"/>
</dbReference>
<evidence type="ECO:0000313" key="13">
    <source>
        <dbReference type="Proteomes" id="UP000605992"/>
    </source>
</evidence>
<comment type="catalytic activity">
    <reaction evidence="8">
        <text>4 porphobilinogen + H2O = hydroxymethylbilane + 4 NH4(+)</text>
        <dbReference type="Rhea" id="RHEA:13185"/>
        <dbReference type="ChEBI" id="CHEBI:15377"/>
        <dbReference type="ChEBI" id="CHEBI:28938"/>
        <dbReference type="ChEBI" id="CHEBI:57845"/>
        <dbReference type="ChEBI" id="CHEBI:58126"/>
        <dbReference type="EC" id="2.5.1.61"/>
    </reaction>
</comment>
<proteinExistence type="inferred from homology"/>
<dbReference type="SUPFAM" id="SSF53850">
    <property type="entry name" value="Periplasmic binding protein-like II"/>
    <property type="match status" value="1"/>
</dbReference>
<evidence type="ECO:0000256" key="2">
    <source>
        <dbReference type="ARBA" id="ARBA00002869"/>
    </source>
</evidence>
<dbReference type="Pfam" id="PF01379">
    <property type="entry name" value="Porphobil_deam"/>
    <property type="match status" value="1"/>
</dbReference>
<dbReference type="InterPro" id="IPR022419">
    <property type="entry name" value="Porphobilin_deaminase_cofac_BS"/>
</dbReference>
<evidence type="ECO:0000256" key="5">
    <source>
        <dbReference type="ARBA" id="ARBA00012655"/>
    </source>
</evidence>
<dbReference type="EMBL" id="BOOR01000084">
    <property type="protein sequence ID" value="GII59388.1"/>
    <property type="molecule type" value="Genomic_DNA"/>
</dbReference>
<name>A0A8J3Y1Y1_9ACTN</name>
<dbReference type="PRINTS" id="PR00151">
    <property type="entry name" value="PORPHBDMNASE"/>
</dbReference>
<dbReference type="NCBIfam" id="TIGR00212">
    <property type="entry name" value="hemC"/>
    <property type="match status" value="1"/>
</dbReference>
<gene>
    <name evidence="12" type="primary">hemC2</name>
    <name evidence="12" type="ORF">Pth03_77770</name>
</gene>
<dbReference type="PIRSF" id="PIRSF001438">
    <property type="entry name" value="4pyrrol_synth_OHMeBilane_synth"/>
    <property type="match status" value="1"/>
</dbReference>
<evidence type="ECO:0000256" key="7">
    <source>
        <dbReference type="ARBA" id="ARBA00023244"/>
    </source>
</evidence>
<dbReference type="SUPFAM" id="SSF54782">
    <property type="entry name" value="Porphobilinogen deaminase (hydroxymethylbilane synthase), C-terminal domain"/>
    <property type="match status" value="1"/>
</dbReference>
<dbReference type="Pfam" id="PF03900">
    <property type="entry name" value="Porphobil_deamC"/>
    <property type="match status" value="1"/>
</dbReference>
<comment type="caution">
    <text evidence="12">The sequence shown here is derived from an EMBL/GenBank/DDBJ whole genome shotgun (WGS) entry which is preliminary data.</text>
</comment>
<evidence type="ECO:0000259" key="11">
    <source>
        <dbReference type="Pfam" id="PF03900"/>
    </source>
</evidence>
<comment type="similarity">
    <text evidence="3">Belongs to the HMBS family.</text>
</comment>
<evidence type="ECO:0000256" key="6">
    <source>
        <dbReference type="ARBA" id="ARBA00022679"/>
    </source>
</evidence>
<keyword evidence="7" id="KW-0627">Porphyrin biosynthesis</keyword>
<evidence type="ECO:0000256" key="1">
    <source>
        <dbReference type="ARBA" id="ARBA00001916"/>
    </source>
</evidence>
<comment type="cofactor">
    <cofactor evidence="1">
        <name>dipyrromethane</name>
        <dbReference type="ChEBI" id="CHEBI:60342"/>
    </cofactor>
</comment>
<dbReference type="PANTHER" id="PTHR11557:SF0">
    <property type="entry name" value="PORPHOBILINOGEN DEAMINASE"/>
    <property type="match status" value="1"/>
</dbReference>
<evidence type="ECO:0000256" key="8">
    <source>
        <dbReference type="ARBA" id="ARBA00048169"/>
    </source>
</evidence>
<keyword evidence="13" id="KW-1185">Reference proteome</keyword>
<dbReference type="Proteomes" id="UP000605992">
    <property type="component" value="Unassembled WGS sequence"/>
</dbReference>
<dbReference type="RefSeq" id="WP_203949444.1">
    <property type="nucleotide sequence ID" value="NZ_BOOR01000084.1"/>
</dbReference>
<dbReference type="InterPro" id="IPR000860">
    <property type="entry name" value="HemC"/>
</dbReference>